<feature type="transmembrane region" description="Helical" evidence="6">
    <location>
        <begin position="823"/>
        <end position="844"/>
    </location>
</feature>
<dbReference type="InterPro" id="IPR013525">
    <property type="entry name" value="ABC2_TM"/>
</dbReference>
<keyword evidence="10" id="KW-1185">Reference proteome</keyword>
<dbReference type="EMBL" id="JBHSGK010000003">
    <property type="protein sequence ID" value="MFC4735278.1"/>
    <property type="molecule type" value="Genomic_DNA"/>
</dbReference>
<dbReference type="Proteomes" id="UP001595896">
    <property type="component" value="Unassembled WGS sequence"/>
</dbReference>
<dbReference type="RefSeq" id="WP_377907901.1">
    <property type="nucleotide sequence ID" value="NZ_JBHSGK010000003.1"/>
</dbReference>
<feature type="transmembrane region" description="Helical" evidence="6">
    <location>
        <begin position="865"/>
        <end position="887"/>
    </location>
</feature>
<dbReference type="Gene3D" id="3.40.1710.10">
    <property type="entry name" value="abc type-2 transporter like domain"/>
    <property type="match status" value="1"/>
</dbReference>
<dbReference type="InterPro" id="IPR051328">
    <property type="entry name" value="T7SS_ABC-Transporter"/>
</dbReference>
<reference evidence="10" key="1">
    <citation type="journal article" date="2019" name="Int. J. Syst. Evol. Microbiol.">
        <title>The Global Catalogue of Microorganisms (GCM) 10K type strain sequencing project: providing services to taxonomists for standard genome sequencing and annotation.</title>
        <authorList>
            <consortium name="The Broad Institute Genomics Platform"/>
            <consortium name="The Broad Institute Genome Sequencing Center for Infectious Disease"/>
            <person name="Wu L."/>
            <person name="Ma J."/>
        </authorList>
    </citation>
    <scope>NUCLEOTIDE SEQUENCE [LARGE SCALE GENOMIC DNA]</scope>
    <source>
        <strain evidence="10">JCM 12165</strain>
    </source>
</reference>
<keyword evidence="4 6" id="KW-0472">Membrane</keyword>
<sequence length="1020" mass="111515">MQHAKQIIKQDLKNIKRVPLVGILLVGLAVLPALYAWFNLGAAWDPYSNTSEVSIAVVNEDEGAEFEGESVHIGDELVEELQTNDELDWQFMSRQEAHDQVRRGDVYASVYLDPPFSEETIRLVEEGDTNAAVRYEVNEKINAIAPTMTETGATTITQQINDSFVEASSAALLEEFDRLGLRLEDELPTMRTMADTVYEMEAALPELQELTDLLVQIDDGWEDIDGMAERFLELEHRGSDVEQAFSQLYHLEDQLPRMYEAADTAEEVEEMLPQLERVIHSMERINDRFPQAEAELQGISDNLSGVEAVIASGNAVVPEIEAELASAEAALGELEERAHLLEQQAELGRQTSVTILSGVSELLEQSLESAAAAEEQLDALQAIELDVLPDEAAALAKEAVELLEEVQAAGEWTEEKLEQADSLLADIDDASLPKPELDSDLSGNTLTESLNELEAAMEQAAESLRTVEADRENAVLTALAEEAEQALASFQEKRAALPPEAALEEAVMGAVDALEQQALELIHVPQQALRDFVQSVETASAAEIVQLADEVEFILTDSIRWIEETDAASVEPLEKAQASLGNIQQAGDDAAERANDELDRIQQAERYVAEEAPDQIAAAFASVRETLDQEDRFREAETYLDQAVVGLATAEDVVETARIAVNTGKDELPAVADSWAEATESAGEAYPDIEQAVSSFSSFLSVQLPVAEERIDRMIRFAEEDWPKVEDGYAHAAALLETNMPKVEETIGEAASMAKEDFPEAEAGLVEAADRMRALEDNETVQEMIDALRNDLYEQAELLANPVAMEEESLFPIPNYGSANAPFYTALSLWVGALLLVNLVSTNLHGPDRRPEYTERDIYLGRMGIFLIIAVMQGLVVSIGNMAILGMYSAHSLWFTVFSVVIAVIFMLMVYTLASILGNIGKALAIVLLVLQLSGGGGTFPIEVTPSFFQTIHPFLPFTYAIDLLREAVGGIVWSAAGFSLTILAGCGMVTIVIGLLLKPKLAARIQATADKSKASRLIE</sequence>
<feature type="domain" description="ABC-2 type transporter transmembrane" evidence="7">
    <location>
        <begin position="853"/>
        <end position="967"/>
    </location>
</feature>
<feature type="coiled-coil region" evidence="5">
    <location>
        <begin position="317"/>
        <end position="383"/>
    </location>
</feature>
<evidence type="ECO:0000259" key="7">
    <source>
        <dbReference type="Pfam" id="PF01061"/>
    </source>
</evidence>
<feature type="domain" description="ABC-2 type transporter transmembrane" evidence="8">
    <location>
        <begin position="30"/>
        <end position="164"/>
    </location>
</feature>
<feature type="coiled-coil region" evidence="5">
    <location>
        <begin position="443"/>
        <end position="493"/>
    </location>
</feature>
<proteinExistence type="predicted"/>
<dbReference type="Pfam" id="PF12698">
    <property type="entry name" value="ABC2_membrane_3"/>
    <property type="match status" value="1"/>
</dbReference>
<evidence type="ECO:0000256" key="5">
    <source>
        <dbReference type="SAM" id="Coils"/>
    </source>
</evidence>
<keyword evidence="2 6" id="KW-0812">Transmembrane</keyword>
<keyword evidence="5" id="KW-0175">Coiled coil</keyword>
<evidence type="ECO:0000256" key="2">
    <source>
        <dbReference type="ARBA" id="ARBA00022692"/>
    </source>
</evidence>
<evidence type="ECO:0000313" key="10">
    <source>
        <dbReference type="Proteomes" id="UP001595896"/>
    </source>
</evidence>
<comment type="caution">
    <text evidence="9">The sequence shown here is derived from an EMBL/GenBank/DDBJ whole genome shotgun (WGS) entry which is preliminary data.</text>
</comment>
<dbReference type="InterPro" id="IPR017501">
    <property type="entry name" value="Phage_infect_YhgE_C"/>
</dbReference>
<evidence type="ECO:0000259" key="8">
    <source>
        <dbReference type="Pfam" id="PF12698"/>
    </source>
</evidence>
<feature type="transmembrane region" description="Helical" evidence="6">
    <location>
        <begin position="923"/>
        <end position="942"/>
    </location>
</feature>
<dbReference type="PANTHER" id="PTHR43077">
    <property type="entry name" value="TRANSPORT PERMEASE YVFS-RELATED"/>
    <property type="match status" value="1"/>
</dbReference>
<evidence type="ECO:0000256" key="1">
    <source>
        <dbReference type="ARBA" id="ARBA00004141"/>
    </source>
</evidence>
<dbReference type="NCBIfam" id="TIGR03061">
    <property type="entry name" value="pip_yhgE_Nterm"/>
    <property type="match status" value="1"/>
</dbReference>
<comment type="subcellular location">
    <subcellularLocation>
        <location evidence="1">Membrane</location>
        <topology evidence="1">Multi-pass membrane protein</topology>
    </subcellularLocation>
</comment>
<gene>
    <name evidence="9" type="ORF">ACFO4L_01655</name>
</gene>
<dbReference type="Pfam" id="PF01061">
    <property type="entry name" value="ABC2_membrane"/>
    <property type="match status" value="1"/>
</dbReference>
<accession>A0ABV9NPI0</accession>
<evidence type="ECO:0000256" key="4">
    <source>
        <dbReference type="ARBA" id="ARBA00023136"/>
    </source>
</evidence>
<dbReference type="InterPro" id="IPR017500">
    <property type="entry name" value="Phage_infect_YhgE_N"/>
</dbReference>
<keyword evidence="3 6" id="KW-1133">Transmembrane helix</keyword>
<feature type="transmembrane region" description="Helical" evidence="6">
    <location>
        <begin position="972"/>
        <end position="998"/>
    </location>
</feature>
<name>A0ABV9NPI0_9BACI</name>
<feature type="transmembrane region" description="Helical" evidence="6">
    <location>
        <begin position="893"/>
        <end position="911"/>
    </location>
</feature>
<evidence type="ECO:0000256" key="6">
    <source>
        <dbReference type="SAM" id="Phobius"/>
    </source>
</evidence>
<dbReference type="NCBIfam" id="TIGR03062">
    <property type="entry name" value="pip_yhgE_Cterm"/>
    <property type="match status" value="1"/>
</dbReference>
<protein>
    <submittedName>
        <fullName evidence="9">YhgE/Pip family protein</fullName>
    </submittedName>
</protein>
<dbReference type="PANTHER" id="PTHR43077:SF10">
    <property type="entry name" value="TRANSPORT PERMEASE PROTEIN"/>
    <property type="match status" value="1"/>
</dbReference>
<feature type="transmembrane region" description="Helical" evidence="6">
    <location>
        <begin position="20"/>
        <end position="38"/>
    </location>
</feature>
<evidence type="ECO:0000313" key="9">
    <source>
        <dbReference type="EMBL" id="MFC4735278.1"/>
    </source>
</evidence>
<organism evidence="9 10">
    <name type="scientific">Bacillus daqingensis</name>
    <dbReference type="NCBI Taxonomy" id="872396"/>
    <lineage>
        <taxon>Bacteria</taxon>
        <taxon>Bacillati</taxon>
        <taxon>Bacillota</taxon>
        <taxon>Bacilli</taxon>
        <taxon>Bacillales</taxon>
        <taxon>Bacillaceae</taxon>
        <taxon>Bacillus</taxon>
    </lineage>
</organism>
<evidence type="ECO:0000256" key="3">
    <source>
        <dbReference type="ARBA" id="ARBA00022989"/>
    </source>
</evidence>